<dbReference type="GO" id="GO:0050043">
    <property type="term" value="F:lactate racemase activity"/>
    <property type="evidence" value="ECO:0007669"/>
    <property type="project" value="InterPro"/>
</dbReference>
<evidence type="ECO:0000259" key="1">
    <source>
        <dbReference type="Pfam" id="PF09861"/>
    </source>
</evidence>
<name>A0A0F9GGB5_9ZZZZ</name>
<evidence type="ECO:0000259" key="2">
    <source>
        <dbReference type="Pfam" id="PF21113"/>
    </source>
</evidence>
<dbReference type="InterPro" id="IPR048520">
    <property type="entry name" value="LarA_C"/>
</dbReference>
<proteinExistence type="predicted"/>
<comment type="caution">
    <text evidence="3">The sequence shown here is derived from an EMBL/GenBank/DDBJ whole genome shotgun (WGS) entry which is preliminary data.</text>
</comment>
<evidence type="ECO:0000313" key="3">
    <source>
        <dbReference type="EMBL" id="KKL97854.1"/>
    </source>
</evidence>
<dbReference type="Pfam" id="PF21113">
    <property type="entry name" value="LarA_C"/>
    <property type="match status" value="1"/>
</dbReference>
<dbReference type="InterPro" id="IPR018657">
    <property type="entry name" value="LarA-like_N"/>
</dbReference>
<dbReference type="PANTHER" id="PTHR33171">
    <property type="entry name" value="LAR_N DOMAIN-CONTAINING PROTEIN"/>
    <property type="match status" value="1"/>
</dbReference>
<dbReference type="InterPro" id="IPR047926">
    <property type="entry name" value="Ni_dep_LarA"/>
</dbReference>
<organism evidence="3">
    <name type="scientific">marine sediment metagenome</name>
    <dbReference type="NCBI Taxonomy" id="412755"/>
    <lineage>
        <taxon>unclassified sequences</taxon>
        <taxon>metagenomes</taxon>
        <taxon>ecological metagenomes</taxon>
    </lineage>
</organism>
<dbReference type="Gene3D" id="3.90.226.30">
    <property type="match status" value="1"/>
</dbReference>
<sequence>MRIDLAYGRAGLRVELPDHAHVLLPAPMPALADPAAAIREALRRPIGSPPLQDVVMPGDTVAIVFSDVTRPAPNHTLIPALLEELAEAGIDRQSITLINALGMHRMNTPDELVSMLGPDVVESFPIVQHDPEDEGELTYVMTNKRGARISVNRRYMQAKVKILTGFVEPHIFAGYSGGGKAVLPGIAGAEAVISNHSGPMVGDPKSTWCSVEGNLIFEEMREVALETDPTFILNVTLDQSKAITGVFAGELVKAHDAGIAFAEKAYVRAIPHEFDIAVASSLGYPSDISLYQSFKGLSAAAQGVRQGGAVVLAAECAEGLGLVHFQELLEERTNPRPLLEMIEDKRFRHHDQWGVQVGAMAMVKVESYLYSSMKPALVRKSHMIPCKGVSKTVNDLRKRYRHENGGDEPSILVLPYGQLTVPRVAAEG</sequence>
<dbReference type="InterPro" id="IPR048068">
    <property type="entry name" value="LarA-like"/>
</dbReference>
<dbReference type="AlphaFoldDB" id="A0A0F9GGB5"/>
<dbReference type="Gene3D" id="3.40.50.11440">
    <property type="match status" value="1"/>
</dbReference>
<dbReference type="PANTHER" id="PTHR33171:SF17">
    <property type="entry name" value="LARA-LIKE N-TERMINAL DOMAIN-CONTAINING PROTEIN"/>
    <property type="match status" value="1"/>
</dbReference>
<protein>
    <submittedName>
        <fullName evidence="3">Uncharacterized protein</fullName>
    </submittedName>
</protein>
<feature type="domain" description="LarA-like N-terminal" evidence="1">
    <location>
        <begin position="7"/>
        <end position="208"/>
    </location>
</feature>
<dbReference type="NCBIfam" id="NF033504">
    <property type="entry name" value="Ni_dep_LarA"/>
    <property type="match status" value="1"/>
</dbReference>
<reference evidence="3" key="1">
    <citation type="journal article" date="2015" name="Nature">
        <title>Complex archaea that bridge the gap between prokaryotes and eukaryotes.</title>
        <authorList>
            <person name="Spang A."/>
            <person name="Saw J.H."/>
            <person name="Jorgensen S.L."/>
            <person name="Zaremba-Niedzwiedzka K."/>
            <person name="Martijn J."/>
            <person name="Lind A.E."/>
            <person name="van Eijk R."/>
            <person name="Schleper C."/>
            <person name="Guy L."/>
            <person name="Ettema T.J."/>
        </authorList>
    </citation>
    <scope>NUCLEOTIDE SEQUENCE</scope>
</reference>
<feature type="domain" description="Lactate racemase C-terminal" evidence="2">
    <location>
        <begin position="273"/>
        <end position="417"/>
    </location>
</feature>
<dbReference type="EMBL" id="LAZR01018064">
    <property type="protein sequence ID" value="KKL97854.1"/>
    <property type="molecule type" value="Genomic_DNA"/>
</dbReference>
<dbReference type="InterPro" id="IPR043166">
    <property type="entry name" value="LarA-like_C"/>
</dbReference>
<accession>A0A0F9GGB5</accession>
<dbReference type="Pfam" id="PF09861">
    <property type="entry name" value="Lar_N"/>
    <property type="match status" value="1"/>
</dbReference>
<gene>
    <name evidence="3" type="ORF">LCGC14_1830270</name>
</gene>